<evidence type="ECO:0000313" key="3">
    <source>
        <dbReference type="Proteomes" id="UP001454036"/>
    </source>
</evidence>
<dbReference type="EMBL" id="BAABME010011137">
    <property type="protein sequence ID" value="GAA0183296.1"/>
    <property type="molecule type" value="Genomic_DNA"/>
</dbReference>
<gene>
    <name evidence="2" type="ORF">LIER_30731</name>
</gene>
<dbReference type="AlphaFoldDB" id="A0AAV3RUH9"/>
<sequence length="314" mass="35604">MVGEDTGMVFHIEYDTPYYSHLIREFPNTNEFRNFVIYLDFIDGQLYHSSDSNEDNNQPHDFGNDNGNVNGNNDNGNNDGNNDNNDSSDDDEGGGGGNDQPPSTVVRENGHVGGTSLGGMFNDLRRNGISIIDASRWLEDDTSSDLSDDQWQLFFESQLEAVREASLNVNYLRSDLPIPPIEDVKVNWFRVKAARETEFKKIMIEAHQAFEMSSVEFGPWFKVEQMDIRIKETIQGLCQVDTDDGVFACIFTFQAFIKKSQWNGNYDPQVSFGLSFLKILFDSIASSSKISLDIWDQEKRMMNGQMKDIDSNTT</sequence>
<organism evidence="2 3">
    <name type="scientific">Lithospermum erythrorhizon</name>
    <name type="common">Purple gromwell</name>
    <name type="synonym">Lithospermum officinale var. erythrorhizon</name>
    <dbReference type="NCBI Taxonomy" id="34254"/>
    <lineage>
        <taxon>Eukaryota</taxon>
        <taxon>Viridiplantae</taxon>
        <taxon>Streptophyta</taxon>
        <taxon>Embryophyta</taxon>
        <taxon>Tracheophyta</taxon>
        <taxon>Spermatophyta</taxon>
        <taxon>Magnoliopsida</taxon>
        <taxon>eudicotyledons</taxon>
        <taxon>Gunneridae</taxon>
        <taxon>Pentapetalae</taxon>
        <taxon>asterids</taxon>
        <taxon>lamiids</taxon>
        <taxon>Boraginales</taxon>
        <taxon>Boraginaceae</taxon>
        <taxon>Boraginoideae</taxon>
        <taxon>Lithospermeae</taxon>
        <taxon>Lithospermum</taxon>
    </lineage>
</organism>
<accession>A0AAV3RUH9</accession>
<keyword evidence="3" id="KW-1185">Reference proteome</keyword>
<protein>
    <submittedName>
        <fullName evidence="2">Uncharacterized protein</fullName>
    </submittedName>
</protein>
<comment type="caution">
    <text evidence="2">The sequence shown here is derived from an EMBL/GenBank/DDBJ whole genome shotgun (WGS) entry which is preliminary data.</text>
</comment>
<reference evidence="2 3" key="1">
    <citation type="submission" date="2024-01" db="EMBL/GenBank/DDBJ databases">
        <title>The complete chloroplast genome sequence of Lithospermum erythrorhizon: insights into the phylogenetic relationship among Boraginaceae species and the maternal lineages of purple gromwells.</title>
        <authorList>
            <person name="Okada T."/>
            <person name="Watanabe K."/>
        </authorList>
    </citation>
    <scope>NUCLEOTIDE SEQUENCE [LARGE SCALE GENOMIC DNA]</scope>
</reference>
<proteinExistence type="predicted"/>
<evidence type="ECO:0000256" key="1">
    <source>
        <dbReference type="SAM" id="MobiDB-lite"/>
    </source>
</evidence>
<evidence type="ECO:0000313" key="2">
    <source>
        <dbReference type="EMBL" id="GAA0183296.1"/>
    </source>
</evidence>
<name>A0AAV3RUH9_LITER</name>
<dbReference type="Proteomes" id="UP001454036">
    <property type="component" value="Unassembled WGS sequence"/>
</dbReference>
<feature type="region of interest" description="Disordered" evidence="1">
    <location>
        <begin position="50"/>
        <end position="118"/>
    </location>
</feature>
<feature type="compositionally biased region" description="Low complexity" evidence="1">
    <location>
        <begin position="64"/>
        <end position="85"/>
    </location>
</feature>